<gene>
    <name evidence="1" type="ORF">LOT_2212</name>
</gene>
<protein>
    <submittedName>
        <fullName evidence="1">Uncharacterized protein</fullName>
    </submittedName>
</protein>
<evidence type="ECO:0000313" key="1">
    <source>
        <dbReference type="EMBL" id="GAD17674.1"/>
    </source>
</evidence>
<comment type="caution">
    <text evidence="1">The sequence shown here is derived from an EMBL/GenBank/DDBJ whole genome shotgun (WGS) entry which is preliminary data.</text>
</comment>
<dbReference type="Proteomes" id="UP000016361">
    <property type="component" value="Unassembled WGS sequence"/>
</dbReference>
<proteinExistence type="predicted"/>
<accession>S4NF94</accession>
<name>S4NF94_9LACO</name>
<dbReference type="EMBL" id="BASH01000010">
    <property type="protein sequence ID" value="GAD17674.1"/>
    <property type="molecule type" value="Genomic_DNA"/>
</dbReference>
<evidence type="ECO:0000313" key="2">
    <source>
        <dbReference type="Proteomes" id="UP000016361"/>
    </source>
</evidence>
<sequence length="47" mass="5338">MDGTQGLRNLAPKSKLADLYKNQGDAMKDIQSYEKNLRGAWKNRKGK</sequence>
<organism evidence="1 2">
    <name type="scientific">Lentilactobacillus otakiensis DSM 19908 = JCM 15040</name>
    <dbReference type="NCBI Taxonomy" id="1423780"/>
    <lineage>
        <taxon>Bacteria</taxon>
        <taxon>Bacillati</taxon>
        <taxon>Bacillota</taxon>
        <taxon>Bacilli</taxon>
        <taxon>Lactobacillales</taxon>
        <taxon>Lactobacillaceae</taxon>
        <taxon>Lentilactobacillus</taxon>
    </lineage>
</organism>
<dbReference type="AlphaFoldDB" id="S4NF94"/>
<reference evidence="2" key="1">
    <citation type="journal article" date="2013" name="Genome Announc.">
        <title>Draft Genome Sequence of D-Branched-Chain Amino Acid Producer Lactobacillus otakiensis JCM 15040T, Isolated from a Traditional Japanese Pickle.</title>
        <authorList>
            <person name="Doi K."/>
            <person name="Mori K."/>
            <person name="Mutaguchi Y."/>
            <person name="Tashiro K."/>
            <person name="Fujino Y."/>
            <person name="Ohmori T."/>
            <person name="Kuhara S."/>
            <person name="Ohshima T."/>
        </authorList>
    </citation>
    <scope>NUCLEOTIDE SEQUENCE [LARGE SCALE GENOMIC DNA]</scope>
    <source>
        <strain evidence="2">JCM 15040</strain>
    </source>
</reference>
<keyword evidence="2" id="KW-1185">Reference proteome</keyword>